<evidence type="ECO:0000313" key="1">
    <source>
        <dbReference type="EMBL" id="KAI0089961.1"/>
    </source>
</evidence>
<keyword evidence="1" id="KW-0482">Metalloprotease</keyword>
<organism evidence="1 2">
    <name type="scientific">Irpex rosettiformis</name>
    <dbReference type="NCBI Taxonomy" id="378272"/>
    <lineage>
        <taxon>Eukaryota</taxon>
        <taxon>Fungi</taxon>
        <taxon>Dikarya</taxon>
        <taxon>Basidiomycota</taxon>
        <taxon>Agaricomycotina</taxon>
        <taxon>Agaricomycetes</taxon>
        <taxon>Polyporales</taxon>
        <taxon>Irpicaceae</taxon>
        <taxon>Irpex</taxon>
    </lineage>
</organism>
<keyword evidence="2" id="KW-1185">Reference proteome</keyword>
<comment type="caution">
    <text evidence="1">The sequence shown here is derived from an EMBL/GenBank/DDBJ whole genome shotgun (WGS) entry which is preliminary data.</text>
</comment>
<accession>A0ACB8U6Q0</accession>
<protein>
    <submittedName>
        <fullName evidence="1">Metalloprotease</fullName>
    </submittedName>
</protein>
<name>A0ACB8U6Q0_9APHY</name>
<dbReference type="Proteomes" id="UP001055072">
    <property type="component" value="Unassembled WGS sequence"/>
</dbReference>
<proteinExistence type="predicted"/>
<keyword evidence="1" id="KW-0645">Protease</keyword>
<gene>
    <name evidence="1" type="ORF">BDY19DRAFT_984858</name>
</gene>
<keyword evidence="1" id="KW-0378">Hydrolase</keyword>
<evidence type="ECO:0000313" key="2">
    <source>
        <dbReference type="Proteomes" id="UP001055072"/>
    </source>
</evidence>
<reference evidence="1" key="1">
    <citation type="journal article" date="2021" name="Environ. Microbiol.">
        <title>Gene family expansions and transcriptome signatures uncover fungal adaptations to wood decay.</title>
        <authorList>
            <person name="Hage H."/>
            <person name="Miyauchi S."/>
            <person name="Viragh M."/>
            <person name="Drula E."/>
            <person name="Min B."/>
            <person name="Chaduli D."/>
            <person name="Navarro D."/>
            <person name="Favel A."/>
            <person name="Norest M."/>
            <person name="Lesage-Meessen L."/>
            <person name="Balint B."/>
            <person name="Merenyi Z."/>
            <person name="de Eugenio L."/>
            <person name="Morin E."/>
            <person name="Martinez A.T."/>
            <person name="Baldrian P."/>
            <person name="Stursova M."/>
            <person name="Martinez M.J."/>
            <person name="Novotny C."/>
            <person name="Magnuson J.K."/>
            <person name="Spatafora J.W."/>
            <person name="Maurice S."/>
            <person name="Pangilinan J."/>
            <person name="Andreopoulos W."/>
            <person name="LaButti K."/>
            <person name="Hundley H."/>
            <person name="Na H."/>
            <person name="Kuo A."/>
            <person name="Barry K."/>
            <person name="Lipzen A."/>
            <person name="Henrissat B."/>
            <person name="Riley R."/>
            <person name="Ahrendt S."/>
            <person name="Nagy L.G."/>
            <person name="Grigoriev I.V."/>
            <person name="Martin F."/>
            <person name="Rosso M.N."/>
        </authorList>
    </citation>
    <scope>NUCLEOTIDE SEQUENCE</scope>
    <source>
        <strain evidence="1">CBS 384.51</strain>
    </source>
</reference>
<sequence length="642" mass="72171">MAVDIDPITQTNYTQITTTHVHLDWTVDFEAKRVVGSATHTLEVKEDGVKQVILDAFALEIEKVEVEGGVAKYELGPSHPVMGSALIITLPSPPPAGSTIKTTIWYHTTERSTALQFLDKEQTQGNKFPYLFSQCQPIYARSLLPVQDTSAVKITYSANVKSVLPVLLSAVRVSPPSDGPAHGGKVVGKDVVTYVYEQTVPIPSYLIAIAAGNVVYRGFHKVPGKTWTSGIWAEPELIDAAYWEFSEDTTKFMEKVEEILPPYRFKVYDLLVLPPSFPFGGMENACLSFLTPTLLAGDRTLVDVVAHELSHSWFGNGVTQAHATHFWLNEGWTTWMERLLLAKLHTPAERDFSYLIGLKSLEDALKMYEKQTKYQRLVIEFEKGEDPDDAYLRVPYDKGANLILHIERTLGGLDVFLPYVNDYVNTFMGKSITTQEWKDHLYAYYNKHGGSEKIKLLDSIDWNAWFYGEGLLLPVKLEYDTSLAEAAYALADRWNASRSTTDLTKLDFETSDVDNFNSNQKCIFLECLQNFPSLPTSHLTHLGTLYHLSNTPNVEIRYRFYALALLDTSSDAAKHFVAEAIKWVVGEDGTGIIKGRMKFCRPILRATFAVDKDGTVETYRKHRSAFHPIAQKTVDKDLGLVL</sequence>
<dbReference type="EMBL" id="MU274909">
    <property type="protein sequence ID" value="KAI0089961.1"/>
    <property type="molecule type" value="Genomic_DNA"/>
</dbReference>